<evidence type="ECO:0000313" key="10">
    <source>
        <dbReference type="Proteomes" id="UP001525379"/>
    </source>
</evidence>
<evidence type="ECO:0000256" key="3">
    <source>
        <dbReference type="ARBA" id="ARBA00022475"/>
    </source>
</evidence>
<evidence type="ECO:0000256" key="2">
    <source>
        <dbReference type="ARBA" id="ARBA00022448"/>
    </source>
</evidence>
<keyword evidence="10" id="KW-1185">Reference proteome</keyword>
<dbReference type="Gene3D" id="1.10.3730.20">
    <property type="match status" value="1"/>
</dbReference>
<dbReference type="InterPro" id="IPR037185">
    <property type="entry name" value="EmrE-like"/>
</dbReference>
<evidence type="ECO:0000313" key="9">
    <source>
        <dbReference type="EMBL" id="MCT2043162.1"/>
    </source>
</evidence>
<keyword evidence="2" id="KW-0813">Transport</keyword>
<keyword evidence="5 8" id="KW-1133">Transmembrane helix</keyword>
<evidence type="ECO:0000256" key="8">
    <source>
        <dbReference type="SAM" id="Phobius"/>
    </source>
</evidence>
<proteinExistence type="inferred from homology"/>
<keyword evidence="6 8" id="KW-0472">Membrane</keyword>
<feature type="transmembrane region" description="Helical" evidence="8">
    <location>
        <begin position="31"/>
        <end position="50"/>
    </location>
</feature>
<gene>
    <name evidence="9" type="ORF">M3D15_07440</name>
</gene>
<feature type="transmembrane region" description="Helical" evidence="8">
    <location>
        <begin position="57"/>
        <end position="76"/>
    </location>
</feature>
<evidence type="ECO:0000256" key="7">
    <source>
        <dbReference type="RuleBase" id="RU003942"/>
    </source>
</evidence>
<dbReference type="PANTHER" id="PTHR30561">
    <property type="entry name" value="SMR FAMILY PROTON-DEPENDENT DRUG EFFLUX TRANSPORTER SUGE"/>
    <property type="match status" value="1"/>
</dbReference>
<keyword evidence="3" id="KW-1003">Cell membrane</keyword>
<evidence type="ECO:0000256" key="4">
    <source>
        <dbReference type="ARBA" id="ARBA00022692"/>
    </source>
</evidence>
<feature type="transmembrane region" description="Helical" evidence="8">
    <location>
        <begin position="82"/>
        <end position="103"/>
    </location>
</feature>
<comment type="subcellular location">
    <subcellularLocation>
        <location evidence="1 7">Cell membrane</location>
        <topology evidence="1 7">Multi-pass membrane protein</topology>
    </subcellularLocation>
</comment>
<dbReference type="EMBL" id="JALXSQ010000028">
    <property type="protein sequence ID" value="MCT2043162.1"/>
    <property type="molecule type" value="Genomic_DNA"/>
</dbReference>
<evidence type="ECO:0000256" key="1">
    <source>
        <dbReference type="ARBA" id="ARBA00004651"/>
    </source>
</evidence>
<reference evidence="9 10" key="1">
    <citation type="submission" date="2022-04" db="EMBL/GenBank/DDBJ databases">
        <title>Human microbiome associated bacterial genomes.</title>
        <authorList>
            <person name="Sandstrom S."/>
            <person name="Salamzade R."/>
            <person name="Kalan L.R."/>
        </authorList>
    </citation>
    <scope>NUCLEOTIDE SEQUENCE [LARGE SCALE GENOMIC DNA]</scope>
    <source>
        <strain evidence="10">p3-SID1799</strain>
    </source>
</reference>
<dbReference type="Pfam" id="PF00893">
    <property type="entry name" value="Multi_Drug_Res"/>
    <property type="match status" value="1"/>
</dbReference>
<dbReference type="Proteomes" id="UP001525379">
    <property type="component" value="Unassembled WGS sequence"/>
</dbReference>
<dbReference type="InterPro" id="IPR000390">
    <property type="entry name" value="Small_drug/metabolite_transptr"/>
</dbReference>
<dbReference type="RefSeq" id="WP_260104414.1">
    <property type="nucleotide sequence ID" value="NZ_JALXSQ010000028.1"/>
</dbReference>
<sequence length="120" mass="12193">MPWLVLLASAVLEAVWATALGASAGLTVPLPSIVFVIALIASSLGLAWAVKHIPIGTAYAVWTGVGAALTVSYAMVNGNEAVTPLRVLFIALIVLSVVGLKLVPTPSASASHHTSSGEHT</sequence>
<keyword evidence="4 7" id="KW-0812">Transmembrane</keyword>
<accession>A0ABT2HXW0</accession>
<evidence type="ECO:0000256" key="5">
    <source>
        <dbReference type="ARBA" id="ARBA00022989"/>
    </source>
</evidence>
<name>A0ABT2HXW0_9MICO</name>
<dbReference type="InterPro" id="IPR045324">
    <property type="entry name" value="Small_multidrug_res"/>
</dbReference>
<dbReference type="PANTHER" id="PTHR30561:SF0">
    <property type="entry name" value="GUANIDINIUM EXPORTER"/>
    <property type="match status" value="1"/>
</dbReference>
<comment type="caution">
    <text evidence="9">The sequence shown here is derived from an EMBL/GenBank/DDBJ whole genome shotgun (WGS) entry which is preliminary data.</text>
</comment>
<protein>
    <submittedName>
        <fullName evidence="9">Multidrug efflux SMR transporter</fullName>
    </submittedName>
</protein>
<comment type="similarity">
    <text evidence="7">Belongs to the drug/metabolite transporter (DMT) superfamily. Small multidrug resistance (SMR) (TC 2.A.7.1) family.</text>
</comment>
<dbReference type="SUPFAM" id="SSF103481">
    <property type="entry name" value="Multidrug resistance efflux transporter EmrE"/>
    <property type="match status" value="1"/>
</dbReference>
<evidence type="ECO:0000256" key="6">
    <source>
        <dbReference type="ARBA" id="ARBA00023136"/>
    </source>
</evidence>
<organism evidence="9 10">
    <name type="scientific">Pseudoclavibacter albus</name>
    <dbReference type="NCBI Taxonomy" id="272241"/>
    <lineage>
        <taxon>Bacteria</taxon>
        <taxon>Bacillati</taxon>
        <taxon>Actinomycetota</taxon>
        <taxon>Actinomycetes</taxon>
        <taxon>Micrococcales</taxon>
        <taxon>Microbacteriaceae</taxon>
        <taxon>Pseudoclavibacter</taxon>
    </lineage>
</organism>